<feature type="region of interest" description="Disordered" evidence="6">
    <location>
        <begin position="361"/>
        <end position="386"/>
    </location>
</feature>
<comment type="similarity">
    <text evidence="3">Belongs to the WD repeat ASA1 family.</text>
</comment>
<evidence type="ECO:0000256" key="4">
    <source>
        <dbReference type="ARBA" id="ARBA00040563"/>
    </source>
</evidence>
<feature type="compositionally biased region" description="Low complexity" evidence="6">
    <location>
        <begin position="230"/>
        <end position="243"/>
    </location>
</feature>
<feature type="repeat" description="WD" evidence="5">
    <location>
        <begin position="41"/>
        <end position="74"/>
    </location>
</feature>
<dbReference type="Proteomes" id="UP001194580">
    <property type="component" value="Unassembled WGS sequence"/>
</dbReference>
<feature type="non-terminal residue" evidence="7">
    <location>
        <position position="386"/>
    </location>
</feature>
<accession>A0AAD4D118</accession>
<reference evidence="7" key="1">
    <citation type="journal article" date="2020" name="Fungal Divers.">
        <title>Resolving the Mortierellaceae phylogeny through synthesis of multi-gene phylogenetics and phylogenomics.</title>
        <authorList>
            <person name="Vandepol N."/>
            <person name="Liber J."/>
            <person name="Desiro A."/>
            <person name="Na H."/>
            <person name="Kennedy M."/>
            <person name="Barry K."/>
            <person name="Grigoriev I.V."/>
            <person name="Miller A.N."/>
            <person name="O'Donnell K."/>
            <person name="Stajich J.E."/>
            <person name="Bonito G."/>
        </authorList>
    </citation>
    <scope>NUCLEOTIDE SEQUENCE</scope>
    <source>
        <strain evidence="7">NRRL 28262</strain>
    </source>
</reference>
<dbReference type="PROSITE" id="PS50082">
    <property type="entry name" value="WD_REPEATS_2"/>
    <property type="match status" value="1"/>
</dbReference>
<dbReference type="InterPro" id="IPR001680">
    <property type="entry name" value="WD40_rpt"/>
</dbReference>
<dbReference type="InterPro" id="IPR036322">
    <property type="entry name" value="WD40_repeat_dom_sf"/>
</dbReference>
<keyword evidence="1 5" id="KW-0853">WD repeat</keyword>
<gene>
    <name evidence="7" type="primary">ASA1</name>
    <name evidence="7" type="ORF">BGZ95_006360</name>
</gene>
<evidence type="ECO:0000313" key="7">
    <source>
        <dbReference type="EMBL" id="KAG0253311.1"/>
    </source>
</evidence>
<evidence type="ECO:0000256" key="1">
    <source>
        <dbReference type="ARBA" id="ARBA00022574"/>
    </source>
</evidence>
<protein>
    <recommendedName>
        <fullName evidence="4">ASTRA-associated protein 1</fullName>
    </recommendedName>
</protein>
<feature type="region of interest" description="Disordered" evidence="6">
    <location>
        <begin position="212"/>
        <end position="247"/>
    </location>
</feature>
<comment type="caution">
    <text evidence="7">The sequence shown here is derived from an EMBL/GenBank/DDBJ whole genome shotgun (WGS) entry which is preliminary data.</text>
</comment>
<feature type="compositionally biased region" description="Low complexity" evidence="6">
    <location>
        <begin position="19"/>
        <end position="28"/>
    </location>
</feature>
<feature type="compositionally biased region" description="Low complexity" evidence="6">
    <location>
        <begin position="361"/>
        <end position="377"/>
    </location>
</feature>
<feature type="compositionally biased region" description="Polar residues" evidence="6">
    <location>
        <begin position="212"/>
        <end position="229"/>
    </location>
</feature>
<evidence type="ECO:0000256" key="3">
    <source>
        <dbReference type="ARBA" id="ARBA00037931"/>
    </source>
</evidence>
<dbReference type="InterPro" id="IPR015943">
    <property type="entry name" value="WD40/YVTN_repeat-like_dom_sf"/>
</dbReference>
<feature type="region of interest" description="Disordered" evidence="6">
    <location>
        <begin position="1"/>
        <end position="28"/>
    </location>
</feature>
<dbReference type="PANTHER" id="PTHR19854">
    <property type="entry name" value="TRANSDUCIN BETA-LIKE 3"/>
    <property type="match status" value="1"/>
</dbReference>
<proteinExistence type="inferred from homology"/>
<dbReference type="Gene3D" id="2.130.10.10">
    <property type="entry name" value="YVTN repeat-like/Quinoprotein amine dehydrogenase"/>
    <property type="match status" value="1"/>
</dbReference>
<dbReference type="AlphaFoldDB" id="A0AAD4D118"/>
<sequence>MSNNTSGKTANQQARTGKSSSATATASIIPAPPPPAPSFIFRGHDAPIHSLEFFASNTFLATGDEIGWICVWDIWKRRPVCKWHAHKTGSVLALQAIPIRGCSSTSSSTTDSVAKLSVSGRSTRKSTKAAAVMVQAQESRVYIVSHGRDNEIHFWDINSVLLESVKRPSGIGIINLSDNKSHTLAPVLSLPVNALNFCKMAILGIDGSSAVSETPGSLTSKTPPNDSHQGTAETATAGSTGTTPMRTGAGVLRKTHQNIYVAVPSPTTSSLIDIYDVTRPERTFAAVGPVDFLDSSANSNNGLPSGSEKKWGSAMSIRLFQSRKTTGDDSGTLAAEETLHMLVGYEDGSVTLFQDTIVDSTAGAGTPAATNSTNTANKSKRTMEVV</sequence>
<name>A0AAD4D118_9FUNG</name>
<dbReference type="PANTHER" id="PTHR19854:SF1">
    <property type="entry name" value="GUANINE NUCLEOTIDE-BINDING PROTEIN SUBUNIT BETA-LIKE PROTEIN 1"/>
    <property type="match status" value="1"/>
</dbReference>
<dbReference type="EMBL" id="JAAAIL010002966">
    <property type="protein sequence ID" value="KAG0253311.1"/>
    <property type="molecule type" value="Genomic_DNA"/>
</dbReference>
<dbReference type="SUPFAM" id="SSF50978">
    <property type="entry name" value="WD40 repeat-like"/>
    <property type="match status" value="1"/>
</dbReference>
<feature type="compositionally biased region" description="Polar residues" evidence="6">
    <location>
        <begin position="1"/>
        <end position="18"/>
    </location>
</feature>
<keyword evidence="2" id="KW-0677">Repeat</keyword>
<evidence type="ECO:0000256" key="6">
    <source>
        <dbReference type="SAM" id="MobiDB-lite"/>
    </source>
</evidence>
<dbReference type="SMART" id="SM00320">
    <property type="entry name" value="WD40"/>
    <property type="match status" value="2"/>
</dbReference>
<evidence type="ECO:0000256" key="5">
    <source>
        <dbReference type="PROSITE-ProRule" id="PRU00221"/>
    </source>
</evidence>
<keyword evidence="8" id="KW-1185">Reference proteome</keyword>
<evidence type="ECO:0000313" key="8">
    <source>
        <dbReference type="Proteomes" id="UP001194580"/>
    </source>
</evidence>
<organism evidence="7 8">
    <name type="scientific">Linnemannia exigua</name>
    <dbReference type="NCBI Taxonomy" id="604196"/>
    <lineage>
        <taxon>Eukaryota</taxon>
        <taxon>Fungi</taxon>
        <taxon>Fungi incertae sedis</taxon>
        <taxon>Mucoromycota</taxon>
        <taxon>Mortierellomycotina</taxon>
        <taxon>Mortierellomycetes</taxon>
        <taxon>Mortierellales</taxon>
        <taxon>Mortierellaceae</taxon>
        <taxon>Linnemannia</taxon>
    </lineage>
</organism>
<evidence type="ECO:0000256" key="2">
    <source>
        <dbReference type="ARBA" id="ARBA00022737"/>
    </source>
</evidence>